<dbReference type="InterPro" id="IPR038695">
    <property type="entry name" value="Saro_0823-like_sf"/>
</dbReference>
<proteinExistence type="predicted"/>
<reference evidence="1 2" key="1">
    <citation type="submission" date="2018-05" db="EMBL/GenBank/DDBJ databases">
        <title>Genomic Encyclopedia of Type Strains, Phase IV (KMG-IV): sequencing the most valuable type-strain genomes for metagenomic binning, comparative biology and taxonomic classification.</title>
        <authorList>
            <person name="Goeker M."/>
        </authorList>
    </citation>
    <scope>NUCLEOTIDE SEQUENCE [LARGE SCALE GENOMIC DNA]</scope>
    <source>
        <strain evidence="1 2">DSM 6462</strain>
    </source>
</reference>
<dbReference type="InterPro" id="IPR003795">
    <property type="entry name" value="DUF192"/>
</dbReference>
<dbReference type="Pfam" id="PF02643">
    <property type="entry name" value="DUF192"/>
    <property type="match status" value="1"/>
</dbReference>
<dbReference type="PANTHER" id="PTHR37953:SF1">
    <property type="entry name" value="UPF0127 PROTEIN MJ1496"/>
    <property type="match status" value="1"/>
</dbReference>
<gene>
    <name evidence="1" type="ORF">C7450_107290</name>
</gene>
<organism evidence="1 2">
    <name type="scientific">Chelatococcus asaccharovorans</name>
    <dbReference type="NCBI Taxonomy" id="28210"/>
    <lineage>
        <taxon>Bacteria</taxon>
        <taxon>Pseudomonadati</taxon>
        <taxon>Pseudomonadota</taxon>
        <taxon>Alphaproteobacteria</taxon>
        <taxon>Hyphomicrobiales</taxon>
        <taxon>Chelatococcaceae</taxon>
        <taxon>Chelatococcus</taxon>
    </lineage>
</organism>
<protein>
    <recommendedName>
        <fullName evidence="3">DUF192 domain-containing protein</fullName>
    </recommendedName>
</protein>
<dbReference type="AlphaFoldDB" id="A0A2V3U3T7"/>
<dbReference type="OrthoDB" id="9808290at2"/>
<dbReference type="Gene3D" id="2.60.120.1140">
    <property type="entry name" value="Protein of unknown function DUF192"/>
    <property type="match status" value="1"/>
</dbReference>
<dbReference type="PANTHER" id="PTHR37953">
    <property type="entry name" value="UPF0127 PROTEIN MJ1496"/>
    <property type="match status" value="1"/>
</dbReference>
<evidence type="ECO:0008006" key="3">
    <source>
        <dbReference type="Google" id="ProtNLM"/>
    </source>
</evidence>
<dbReference type="Proteomes" id="UP000248021">
    <property type="component" value="Unassembled WGS sequence"/>
</dbReference>
<sequence length="170" mass="18712">MVVFTGFAAAFKLLLVSALLAPLVWIPPAQGQPHPGDAIMLVNAQTGLEDLTISTTSGRHAFSVEVMRTAAQRGRGLMERRYLPADRGMLFDFQEVQPVTMWMSNTYLPLDMLFIRKDGTIARIEEHTEPFSERLIPSGEPVLGVLELNAGTAARIGAKPGDHISHPMFR</sequence>
<accession>A0A2V3U3T7</accession>
<evidence type="ECO:0000313" key="1">
    <source>
        <dbReference type="EMBL" id="PXW57249.1"/>
    </source>
</evidence>
<comment type="caution">
    <text evidence="1">The sequence shown here is derived from an EMBL/GenBank/DDBJ whole genome shotgun (WGS) entry which is preliminary data.</text>
</comment>
<keyword evidence="2" id="KW-1185">Reference proteome</keyword>
<evidence type="ECO:0000313" key="2">
    <source>
        <dbReference type="Proteomes" id="UP000248021"/>
    </source>
</evidence>
<dbReference type="RefSeq" id="WP_110375849.1">
    <property type="nucleotide sequence ID" value="NZ_CAKNFM010000006.1"/>
</dbReference>
<name>A0A2V3U3T7_9HYPH</name>
<dbReference type="EMBL" id="QJJK01000007">
    <property type="protein sequence ID" value="PXW57249.1"/>
    <property type="molecule type" value="Genomic_DNA"/>
</dbReference>